<evidence type="ECO:0000313" key="3">
    <source>
        <dbReference type="Proteomes" id="UP000030907"/>
    </source>
</evidence>
<dbReference type="Gene3D" id="1.10.150.240">
    <property type="entry name" value="Putative phosphatase, domain 2"/>
    <property type="match status" value="1"/>
</dbReference>
<dbReference type="InterPro" id="IPR023198">
    <property type="entry name" value="PGP-like_dom2"/>
</dbReference>
<reference evidence="2 3" key="1">
    <citation type="journal article" date="2015" name="Int. J. Syst. Evol. Microbiol.">
        <title>Description of Sphingopyxis fribergensis sp. nov. - a soil bacterium with the ability to degrade styrene and phenylacetic acid.</title>
        <authorList>
            <person name="Oelschlagel M."/>
            <person name="Ruckert C."/>
            <person name="Kalinowski J."/>
            <person name="Schmidt G."/>
            <person name="Schlomann M."/>
            <person name="Tischler D."/>
        </authorList>
    </citation>
    <scope>NUCLEOTIDE SEQUENCE [LARGE SCALE GENOMIC DNA]</scope>
    <source>
        <strain evidence="2 3">Kp5.2</strain>
    </source>
</reference>
<evidence type="ECO:0000313" key="2">
    <source>
        <dbReference type="EMBL" id="AJA10962.1"/>
    </source>
</evidence>
<feature type="binding site" evidence="1">
    <location>
        <position position="192"/>
    </location>
    <ligand>
        <name>Mg(2+)</name>
        <dbReference type="ChEBI" id="CHEBI:18420"/>
    </ligand>
</feature>
<feature type="binding site" evidence="1">
    <location>
        <position position="18"/>
    </location>
    <ligand>
        <name>Mg(2+)</name>
        <dbReference type="ChEBI" id="CHEBI:18420"/>
    </ligand>
</feature>
<dbReference type="SFLD" id="SFLDG01135">
    <property type="entry name" value="C1.5.6:_HAD__Beta-PGM__Phospha"/>
    <property type="match status" value="1"/>
</dbReference>
<dbReference type="PANTHER" id="PTHR43434:SF19">
    <property type="entry name" value="PHOSPHONOACETALDEHYDE HYDROLASE"/>
    <property type="match status" value="1"/>
</dbReference>
<dbReference type="Pfam" id="PF00702">
    <property type="entry name" value="Hydrolase"/>
    <property type="match status" value="1"/>
</dbReference>
<sequence>MMESRLPFSNALRAVIFDWAGTMIDFGSRAPVIALCQTFAEHGVPITEAEAHEDMGRAKWDHIARLLAKPRIAQAWSETKGSEATPQDARILFEAIGPAMIEAARECAILVPGAAEVACGLQRAGVKVGSCTGYTRAMMEAILPYAAEQGYRPDHVVCAGETPEGRPSPLMAWKNLVELGAWPAYACAKVDDTEVGIAEGRAAGMWTVGVAASGNEIGLTAQALAMLPPDERQRLIARATDRLMTAGAHLVIATVADLPEALGHLPIGSPPDVRVP</sequence>
<dbReference type="EMBL" id="CP009122">
    <property type="protein sequence ID" value="AJA10962.1"/>
    <property type="molecule type" value="Genomic_DNA"/>
</dbReference>
<accession>A0A0A7PSF5</accession>
<comment type="catalytic activity">
    <reaction evidence="1">
        <text>phosphonoacetaldehyde + H2O = acetaldehyde + phosphate + H(+)</text>
        <dbReference type="Rhea" id="RHEA:18905"/>
        <dbReference type="ChEBI" id="CHEBI:15343"/>
        <dbReference type="ChEBI" id="CHEBI:15377"/>
        <dbReference type="ChEBI" id="CHEBI:15378"/>
        <dbReference type="ChEBI" id="CHEBI:43474"/>
        <dbReference type="ChEBI" id="CHEBI:58383"/>
        <dbReference type="EC" id="3.11.1.1"/>
    </reaction>
</comment>
<dbReference type="InterPro" id="IPR050155">
    <property type="entry name" value="HAD-like_hydrolase_sf"/>
</dbReference>
<dbReference type="AlphaFoldDB" id="A0A0A7PSF5"/>
<dbReference type="SFLD" id="SFLDG01129">
    <property type="entry name" value="C1.5:_HAD__Beta-PGM__Phosphata"/>
    <property type="match status" value="1"/>
</dbReference>
<comment type="subunit">
    <text evidence="1">Homodimer.</text>
</comment>
<keyword evidence="3" id="KW-1185">Reference proteome</keyword>
<dbReference type="SUPFAM" id="SSF56784">
    <property type="entry name" value="HAD-like"/>
    <property type="match status" value="1"/>
</dbReference>
<protein>
    <recommendedName>
        <fullName evidence="1">Phosphonoacetaldehyde hydrolase</fullName>
        <shortName evidence="1">Phosphonatase</shortName>
        <ecNumber evidence="1">3.11.1.1</ecNumber>
    </recommendedName>
    <alternativeName>
        <fullName evidence="1">Phosphonoacetaldehyde phosphonohydrolase</fullName>
    </alternativeName>
</protein>
<dbReference type="HOGENOM" id="CLU_045011_12_0_5"/>
<keyword evidence="1" id="KW-0460">Magnesium</keyword>
<feature type="binding site" evidence="1">
    <location>
        <position position="20"/>
    </location>
    <ligand>
        <name>Mg(2+)</name>
        <dbReference type="ChEBI" id="CHEBI:18420"/>
    </ligand>
</feature>
<proteinExistence type="inferred from homology"/>
<evidence type="ECO:0000256" key="1">
    <source>
        <dbReference type="HAMAP-Rule" id="MF_01375"/>
    </source>
</evidence>
<dbReference type="STRING" id="1515612.SKP52_20485"/>
<dbReference type="GO" id="GO:0006281">
    <property type="term" value="P:DNA repair"/>
    <property type="evidence" value="ECO:0007669"/>
    <property type="project" value="TreeGrafter"/>
</dbReference>
<dbReference type="InterPro" id="IPR023214">
    <property type="entry name" value="HAD_sf"/>
</dbReference>
<dbReference type="EC" id="3.11.1.1" evidence="1"/>
<dbReference type="Gene3D" id="3.40.50.1000">
    <property type="entry name" value="HAD superfamily/HAD-like"/>
    <property type="match status" value="1"/>
</dbReference>
<dbReference type="InterPro" id="IPR036412">
    <property type="entry name" value="HAD-like_sf"/>
</dbReference>
<feature type="active site" description="Nucleophile" evidence="1">
    <location>
        <position position="18"/>
    </location>
</feature>
<gene>
    <name evidence="1 2" type="primary">phnX</name>
    <name evidence="2" type="ORF">SKP52_20485</name>
</gene>
<dbReference type="PANTHER" id="PTHR43434">
    <property type="entry name" value="PHOSPHOGLYCOLATE PHOSPHATASE"/>
    <property type="match status" value="1"/>
</dbReference>
<dbReference type="GO" id="GO:0019700">
    <property type="term" value="P:organic phosphonate catabolic process"/>
    <property type="evidence" value="ECO:0007669"/>
    <property type="project" value="InterPro"/>
</dbReference>
<keyword evidence="1 2" id="KW-0378">Hydrolase</keyword>
<dbReference type="NCBIfam" id="TIGR01422">
    <property type="entry name" value="phosphonatase"/>
    <property type="match status" value="1"/>
</dbReference>
<feature type="active site" description="Schiff-base intermediate with substrate" evidence="1">
    <location>
        <position position="59"/>
    </location>
</feature>
<dbReference type="GO" id="GO:0000287">
    <property type="term" value="F:magnesium ion binding"/>
    <property type="evidence" value="ECO:0007669"/>
    <property type="project" value="UniProtKB-UniRule"/>
</dbReference>
<dbReference type="GO" id="GO:0005829">
    <property type="term" value="C:cytosol"/>
    <property type="evidence" value="ECO:0007669"/>
    <property type="project" value="TreeGrafter"/>
</dbReference>
<dbReference type="HAMAP" id="MF_01375">
    <property type="entry name" value="PhnX"/>
    <property type="match status" value="1"/>
</dbReference>
<dbReference type="Proteomes" id="UP000030907">
    <property type="component" value="Chromosome"/>
</dbReference>
<dbReference type="InterPro" id="IPR006323">
    <property type="entry name" value="Phosphonoacetald_hydro"/>
</dbReference>
<keyword evidence="1" id="KW-0479">Metal-binding</keyword>
<dbReference type="GO" id="GO:0050194">
    <property type="term" value="F:phosphonoacetaldehyde hydrolase activity"/>
    <property type="evidence" value="ECO:0007669"/>
    <property type="project" value="UniProtKB-UniRule"/>
</dbReference>
<name>A0A0A7PSF5_9SPHN</name>
<comment type="function">
    <text evidence="1">Involved in phosphonate degradation.</text>
</comment>
<dbReference type="RefSeq" id="WP_228383715.1">
    <property type="nucleotide sequence ID" value="NZ_CP009122.1"/>
</dbReference>
<dbReference type="GO" id="GO:0008967">
    <property type="term" value="F:phosphoglycolate phosphatase activity"/>
    <property type="evidence" value="ECO:0007669"/>
    <property type="project" value="TreeGrafter"/>
</dbReference>
<organism evidence="2 3">
    <name type="scientific">Sphingopyxis fribergensis</name>
    <dbReference type="NCBI Taxonomy" id="1515612"/>
    <lineage>
        <taxon>Bacteria</taxon>
        <taxon>Pseudomonadati</taxon>
        <taxon>Pseudomonadota</taxon>
        <taxon>Alphaproteobacteria</taxon>
        <taxon>Sphingomonadales</taxon>
        <taxon>Sphingomonadaceae</taxon>
        <taxon>Sphingopyxis</taxon>
    </lineage>
</organism>
<comment type="similarity">
    <text evidence="1">Belongs to the HAD-like hydrolase superfamily. PhnX family.</text>
</comment>
<dbReference type="SFLD" id="SFLDS00003">
    <property type="entry name" value="Haloacid_Dehalogenase"/>
    <property type="match status" value="1"/>
</dbReference>
<keyword evidence="1" id="KW-0704">Schiff base</keyword>
<comment type="cofactor">
    <cofactor evidence="1">
        <name>Mg(2+)</name>
        <dbReference type="ChEBI" id="CHEBI:18420"/>
    </cofactor>
    <text evidence="1">Binds 1 Mg(2+) ion per subunit.</text>
</comment>
<dbReference type="KEGG" id="sphk:SKP52_20485"/>